<dbReference type="Proteomes" id="UP000426444">
    <property type="component" value="Chromosome"/>
</dbReference>
<keyword evidence="3" id="KW-1185">Reference proteome</keyword>
<proteinExistence type="predicted"/>
<feature type="transmembrane region" description="Helical" evidence="1">
    <location>
        <begin position="92"/>
        <end position="111"/>
    </location>
</feature>
<feature type="transmembrane region" description="Helical" evidence="1">
    <location>
        <begin position="131"/>
        <end position="153"/>
    </location>
</feature>
<accession>A0A6I6DI09</accession>
<dbReference type="KEGG" id="salq:SYNTR_1805"/>
<feature type="transmembrane region" description="Helical" evidence="1">
    <location>
        <begin position="64"/>
        <end position="85"/>
    </location>
</feature>
<organism evidence="2 3">
    <name type="scientific">Candidatus Syntrophocurvum alkaliphilum</name>
    <dbReference type="NCBI Taxonomy" id="2293317"/>
    <lineage>
        <taxon>Bacteria</taxon>
        <taxon>Bacillati</taxon>
        <taxon>Bacillota</taxon>
        <taxon>Clostridia</taxon>
        <taxon>Eubacteriales</taxon>
        <taxon>Syntrophomonadaceae</taxon>
        <taxon>Candidatus Syntrophocurvum</taxon>
    </lineage>
</organism>
<feature type="transmembrane region" description="Helical" evidence="1">
    <location>
        <begin position="23"/>
        <end position="44"/>
    </location>
</feature>
<keyword evidence="1" id="KW-0472">Membrane</keyword>
<evidence type="ECO:0000313" key="2">
    <source>
        <dbReference type="EMBL" id="QGU00399.1"/>
    </source>
</evidence>
<dbReference type="AlphaFoldDB" id="A0A6I6DI09"/>
<keyword evidence="1" id="KW-1133">Transmembrane helix</keyword>
<keyword evidence="1" id="KW-0812">Transmembrane</keyword>
<protein>
    <submittedName>
        <fullName evidence="2">Uncharacterized protein</fullName>
    </submittedName>
</protein>
<evidence type="ECO:0000313" key="3">
    <source>
        <dbReference type="Proteomes" id="UP000426444"/>
    </source>
</evidence>
<evidence type="ECO:0000256" key="1">
    <source>
        <dbReference type="SAM" id="Phobius"/>
    </source>
</evidence>
<dbReference type="RefSeq" id="WP_197079086.1">
    <property type="nucleotide sequence ID" value="NZ_CP046457.1"/>
</dbReference>
<gene>
    <name evidence="2" type="ORF">SYNTR_1805</name>
</gene>
<sequence length="163" mass="18975">MIFFDVISHGLWGGALFGWRKNYWWAFGFGVMPDILTFGPYAIYRLLSGDLAYGRPAIGDYPPWLFTMYDITHSLIIAGIIVFILFKLVPPIGYASLAWILHILMDIPSHSHDYFPTPFLYPISDFTVDGFYSIYMWGVNWFLLIIVYTFFFLQKRSQKSKAK</sequence>
<reference evidence="3" key="1">
    <citation type="journal article" date="2019" name="Microbiology">
        <title>Complete Genome Sequence of an Uncultured Bacterium of the Candidate Phylum Bipolaricaulota.</title>
        <authorList>
            <person name="Kadnikov V.V."/>
            <person name="Mardanov A.V."/>
            <person name="Beletsky A.V."/>
            <person name="Frank Y.A."/>
            <person name="Karnachuk O.V."/>
            <person name="Ravin N.V."/>
        </authorList>
    </citation>
    <scope>NUCLEOTIDE SEQUENCE [LARGE SCALE GENOMIC DNA]</scope>
</reference>
<dbReference type="EMBL" id="CP046457">
    <property type="protein sequence ID" value="QGU00399.1"/>
    <property type="molecule type" value="Genomic_DNA"/>
</dbReference>
<name>A0A6I6DI09_9FIRM</name>